<reference evidence="1" key="1">
    <citation type="submission" date="2012-11" db="EMBL/GenBank/DDBJ databases">
        <title>The Vampirome: Transcriptome and Proteome Analysis of the Submandibular and Accessory Glands of the Vampire Bat and Vector of Human Rabies, Desmodus rotundus.</title>
        <authorList>
            <person name="Francischetti I.M.B."/>
            <person name="Assumpcao T.C.F."/>
            <person name="Ma D."/>
            <person name="Vicente E.C."/>
            <person name="Ribeiro J.M.C."/>
        </authorList>
    </citation>
    <scope>NUCLEOTIDE SEQUENCE</scope>
    <source>
        <tissue evidence="1">Salivary gland</tissue>
    </source>
</reference>
<organism evidence="1">
    <name type="scientific">Desmodus rotundus</name>
    <name type="common">Vampire bat</name>
    <dbReference type="NCBI Taxonomy" id="9430"/>
    <lineage>
        <taxon>Eukaryota</taxon>
        <taxon>Metazoa</taxon>
        <taxon>Chordata</taxon>
        <taxon>Craniata</taxon>
        <taxon>Vertebrata</taxon>
        <taxon>Euteleostomi</taxon>
        <taxon>Mammalia</taxon>
        <taxon>Eutheria</taxon>
        <taxon>Laurasiatheria</taxon>
        <taxon>Chiroptera</taxon>
        <taxon>Yangochiroptera</taxon>
        <taxon>Phyllostomidae</taxon>
        <taxon>Desmodontinae</taxon>
        <taxon>Desmodus</taxon>
    </lineage>
</organism>
<dbReference type="AlphaFoldDB" id="K9IQZ8"/>
<protein>
    <submittedName>
        <fullName evidence="1">Uncharacterized protein</fullName>
    </submittedName>
</protein>
<accession>K9IQZ8</accession>
<dbReference type="EMBL" id="GABZ01003198">
    <property type="protein sequence ID" value="JAA50327.1"/>
    <property type="molecule type" value="mRNA"/>
</dbReference>
<feature type="non-terminal residue" evidence="1">
    <location>
        <position position="1"/>
    </location>
</feature>
<proteinExistence type="evidence at transcript level"/>
<evidence type="ECO:0000313" key="1">
    <source>
        <dbReference type="EMBL" id="JAA50327.1"/>
    </source>
</evidence>
<name>K9IQZ8_DESRO</name>
<sequence>KLYTTSSLANKCQKTRNSPLKTLYINRVIQFRKASPRWSISINKTHFPCQHEFHKAEIILGHAETDVSSL</sequence>